<gene>
    <name evidence="1" type="ORF">ACFPIJ_00790</name>
</gene>
<dbReference type="Proteomes" id="UP001595912">
    <property type="component" value="Unassembled WGS sequence"/>
</dbReference>
<organism evidence="1 2">
    <name type="scientific">Dactylosporangium cerinum</name>
    <dbReference type="NCBI Taxonomy" id="1434730"/>
    <lineage>
        <taxon>Bacteria</taxon>
        <taxon>Bacillati</taxon>
        <taxon>Actinomycetota</taxon>
        <taxon>Actinomycetes</taxon>
        <taxon>Micromonosporales</taxon>
        <taxon>Micromonosporaceae</taxon>
        <taxon>Dactylosporangium</taxon>
    </lineage>
</organism>
<name>A0ABV9VLA8_9ACTN</name>
<evidence type="ECO:0000313" key="1">
    <source>
        <dbReference type="EMBL" id="MFC4996361.1"/>
    </source>
</evidence>
<reference evidence="2" key="1">
    <citation type="journal article" date="2019" name="Int. J. Syst. Evol. Microbiol.">
        <title>The Global Catalogue of Microorganisms (GCM) 10K type strain sequencing project: providing services to taxonomists for standard genome sequencing and annotation.</title>
        <authorList>
            <consortium name="The Broad Institute Genomics Platform"/>
            <consortium name="The Broad Institute Genome Sequencing Center for Infectious Disease"/>
            <person name="Wu L."/>
            <person name="Ma J."/>
        </authorList>
    </citation>
    <scope>NUCLEOTIDE SEQUENCE [LARGE SCALE GENOMIC DNA]</scope>
    <source>
        <strain evidence="2">CGMCC 4.7152</strain>
    </source>
</reference>
<sequence>MAASLVYLLLRQMLTRTTRGGSVGVRSAWGWKWKAEAVSAASSSGRTMRFRRGACGTR</sequence>
<accession>A0ABV9VLA8</accession>
<dbReference type="RefSeq" id="WP_380112562.1">
    <property type="nucleotide sequence ID" value="NZ_JBHSIU010000003.1"/>
</dbReference>
<protein>
    <submittedName>
        <fullName evidence="1">Uncharacterized protein</fullName>
    </submittedName>
</protein>
<keyword evidence="2" id="KW-1185">Reference proteome</keyword>
<comment type="caution">
    <text evidence="1">The sequence shown here is derived from an EMBL/GenBank/DDBJ whole genome shotgun (WGS) entry which is preliminary data.</text>
</comment>
<proteinExistence type="predicted"/>
<dbReference type="EMBL" id="JBHSIU010000003">
    <property type="protein sequence ID" value="MFC4996361.1"/>
    <property type="molecule type" value="Genomic_DNA"/>
</dbReference>
<evidence type="ECO:0000313" key="2">
    <source>
        <dbReference type="Proteomes" id="UP001595912"/>
    </source>
</evidence>